<sequence length="1045" mass="116469">MEGLNERTGALVPVTDVVVKHRSNIIVTPPTITMTGASPSAQEIQSSVASTPSSGSGSTSSQTQTIMGKLSRPMAFDKMESLVKEMQETETGVPVRSQKLFLTSIPSVFMGYDLVDWLMSRLGVEECEALNIAFQLCLHGYLFPVSDWKNLFVKDDSTFYRFQTPYYWPWQQKPPDNVEYAIYLVKRSLRNKQKHGLEDYELEALSSLHKNLKGKWEFINLQAEEQIRLAKERKKGDKVVSDSQERAYWRVHRPPPGQFTPLEPCPVPSRSKPRKKTFEDWNREIDMLKNSLGRNRMKMSQACDLLVQYCETYGDFDPMMTPAQPTNPWVTDDITFWQFNAPQVEVLSEKRVKKWAISIEDCVADPMGLQEFTAYLKKEYSHENIRFWDAVNDLRRASASSVVKKVKEIYDEFLKPGAPCEINIDGKTMEQVQAGLKSPSRFVLDSAAEHIYALLLKKDCYPRFIRSEHYKNLLANAVQPSSKKSFFRFGGGAAKKKGSTSQPPNTSLLGQGKDQMVSVVGTLRGRRGSDRSLTGSAHELAVCGVKETSKVPHSHSQSNLNDISFGLSSDTSKFANKLDLSIELPQSISDAVCPWDTEELPIVISETSATPDAIIDVSDKMKRSCRLIQQNTLDSDYHSSKKLQTSIPEHRRASMTNIQDIPITQLTPRTSSFSGKPIIDSTISSSSSTIVSQNPITPSQKLAISSSTPLLLLETKNIQSATIPEESSRANSEVDIQRKLSSEAKQIRDSLIDTKINNTSVTECDKSSSQSSLPIINVTDNEGVTTEDLSNEETDQINIEPLKDESVQETKVHDLVKEEIPDETSAQIITTTTTANVKEVALQIGESVISDKITEKVISEQDLAESPPKHVQIIEIEIETHAEPSAPEEQTISLENMPNIIRKLSVQEEADKIEEAAKLAAGSTEEEDFEELSSDSFVPGYVAPAPTPAPSLAPLAEIDNDPEIDEESDDIDTARPIEPRIICEHKKKERRKKKEKKPESSSSATKKDSEPLKGNLVCPWEDEDNASGTSAEPSFVKTYATLGYL</sequence>
<dbReference type="PANTHER" id="PTHR45746:SF5">
    <property type="entry name" value="REGULATOR OF G-PROTEIN SIGNALING 7"/>
    <property type="match status" value="1"/>
</dbReference>
<dbReference type="VEuPathDB" id="VectorBase:CSON006858"/>
<dbReference type="InterPro" id="IPR036305">
    <property type="entry name" value="RGS_sf"/>
</dbReference>
<evidence type="ECO:0000313" key="7">
    <source>
        <dbReference type="EMBL" id="SSX22502.1"/>
    </source>
</evidence>
<evidence type="ECO:0000256" key="2">
    <source>
        <dbReference type="SAM" id="MobiDB-lite"/>
    </source>
</evidence>
<dbReference type="InterPro" id="IPR044926">
    <property type="entry name" value="RGS_subdomain_2"/>
</dbReference>
<gene>
    <name evidence="6" type="primary">CSON006858</name>
</gene>
<dbReference type="InterPro" id="IPR016137">
    <property type="entry name" value="RGS"/>
</dbReference>
<dbReference type="EMBL" id="UFQT01000258">
    <property type="protein sequence ID" value="SSX22502.1"/>
    <property type="molecule type" value="Genomic_DNA"/>
</dbReference>
<dbReference type="Pfam" id="PF00610">
    <property type="entry name" value="DEP"/>
    <property type="match status" value="1"/>
</dbReference>
<feature type="region of interest" description="Disordered" evidence="2">
    <location>
        <begin position="36"/>
        <end position="66"/>
    </location>
</feature>
<dbReference type="GO" id="GO:0005096">
    <property type="term" value="F:GTPase activator activity"/>
    <property type="evidence" value="ECO:0007669"/>
    <property type="project" value="TreeGrafter"/>
</dbReference>
<feature type="compositionally biased region" description="Basic and acidic residues" evidence="2">
    <location>
        <begin position="972"/>
        <end position="986"/>
    </location>
</feature>
<dbReference type="InterPro" id="IPR040759">
    <property type="entry name" value="RGS_DHEX"/>
</dbReference>
<dbReference type="InterPro" id="IPR036390">
    <property type="entry name" value="WH_DNA-bd_sf"/>
</dbReference>
<dbReference type="GO" id="GO:0008277">
    <property type="term" value="P:regulation of G protein-coupled receptor signaling pathway"/>
    <property type="evidence" value="ECO:0007669"/>
    <property type="project" value="InterPro"/>
</dbReference>
<dbReference type="GO" id="GO:0035556">
    <property type="term" value="P:intracellular signal transduction"/>
    <property type="evidence" value="ECO:0007669"/>
    <property type="project" value="InterPro"/>
</dbReference>
<protein>
    <submittedName>
        <fullName evidence="6">CSON006858 protein</fullName>
    </submittedName>
</protein>
<dbReference type="GO" id="GO:0009968">
    <property type="term" value="P:negative regulation of signal transduction"/>
    <property type="evidence" value="ECO:0007669"/>
    <property type="project" value="UniProtKB-KW"/>
</dbReference>
<reference evidence="6" key="1">
    <citation type="submission" date="2018-04" db="EMBL/GenBank/DDBJ databases">
        <authorList>
            <person name="Go L.Y."/>
            <person name="Mitchell J.A."/>
        </authorList>
    </citation>
    <scope>NUCLEOTIDE SEQUENCE</scope>
    <source>
        <tissue evidence="6">Whole organism</tissue>
    </source>
</reference>
<dbReference type="Pfam" id="PF18148">
    <property type="entry name" value="RGS_DHEX"/>
    <property type="match status" value="1"/>
</dbReference>
<dbReference type="Gene3D" id="1.10.1240.60">
    <property type="match status" value="1"/>
</dbReference>
<feature type="domain" description="G protein gamma" evidence="3">
    <location>
        <begin position="281"/>
        <end position="333"/>
    </location>
</feature>
<dbReference type="SMART" id="SM01224">
    <property type="entry name" value="G_gamma"/>
    <property type="match status" value="1"/>
</dbReference>
<accession>A0A336KFL4</accession>
<dbReference type="InterPro" id="IPR047016">
    <property type="entry name" value="RGS6/7/9/11"/>
</dbReference>
<dbReference type="EMBL" id="UFQS01000258">
    <property type="protein sequence ID" value="SSX02125.1"/>
    <property type="molecule type" value="Genomic_DNA"/>
</dbReference>
<dbReference type="GO" id="GO:0007186">
    <property type="term" value="P:G protein-coupled receptor signaling pathway"/>
    <property type="evidence" value="ECO:0007669"/>
    <property type="project" value="InterPro"/>
</dbReference>
<dbReference type="PROSITE" id="PS50132">
    <property type="entry name" value="RGS"/>
    <property type="match status" value="1"/>
</dbReference>
<organism evidence="6">
    <name type="scientific">Culicoides sonorensis</name>
    <name type="common">Biting midge</name>
    <dbReference type="NCBI Taxonomy" id="179676"/>
    <lineage>
        <taxon>Eukaryota</taxon>
        <taxon>Metazoa</taxon>
        <taxon>Ecdysozoa</taxon>
        <taxon>Arthropoda</taxon>
        <taxon>Hexapoda</taxon>
        <taxon>Insecta</taxon>
        <taxon>Pterygota</taxon>
        <taxon>Neoptera</taxon>
        <taxon>Endopterygota</taxon>
        <taxon>Diptera</taxon>
        <taxon>Nematocera</taxon>
        <taxon>Chironomoidea</taxon>
        <taxon>Ceratopogonidae</taxon>
        <taxon>Ceratopogoninae</taxon>
        <taxon>Culicoides</taxon>
        <taxon>Monoculicoides</taxon>
    </lineage>
</organism>
<evidence type="ECO:0000313" key="6">
    <source>
        <dbReference type="EMBL" id="SSX02125.1"/>
    </source>
</evidence>
<keyword evidence="1" id="KW-0734">Signal transduction inhibitor</keyword>
<dbReference type="SMART" id="SM00049">
    <property type="entry name" value="DEP"/>
    <property type="match status" value="1"/>
</dbReference>
<dbReference type="CDD" id="cd08705">
    <property type="entry name" value="RGS_R7-like"/>
    <property type="match status" value="1"/>
</dbReference>
<dbReference type="InterPro" id="IPR000591">
    <property type="entry name" value="DEP_dom"/>
</dbReference>
<dbReference type="Gene3D" id="1.10.10.10">
    <property type="entry name" value="Winged helix-like DNA-binding domain superfamily/Winged helix DNA-binding domain"/>
    <property type="match status" value="1"/>
</dbReference>
<dbReference type="GO" id="GO:0005886">
    <property type="term" value="C:plasma membrane"/>
    <property type="evidence" value="ECO:0007669"/>
    <property type="project" value="TreeGrafter"/>
</dbReference>
<dbReference type="PROSITE" id="PS50058">
    <property type="entry name" value="G_PROTEIN_GAMMA"/>
    <property type="match status" value="1"/>
</dbReference>
<feature type="region of interest" description="Disordered" evidence="2">
    <location>
        <begin position="939"/>
        <end position="1034"/>
    </location>
</feature>
<name>A0A336KFL4_CULSO</name>
<feature type="compositionally biased region" description="Acidic residues" evidence="2">
    <location>
        <begin position="958"/>
        <end position="971"/>
    </location>
</feature>
<evidence type="ECO:0000259" key="5">
    <source>
        <dbReference type="PROSITE" id="PS50186"/>
    </source>
</evidence>
<evidence type="ECO:0000256" key="1">
    <source>
        <dbReference type="ARBA" id="ARBA00022700"/>
    </source>
</evidence>
<dbReference type="AlphaFoldDB" id="A0A336KFL4"/>
<dbReference type="CDD" id="cd04450">
    <property type="entry name" value="DEP_RGS7-like"/>
    <property type="match status" value="1"/>
</dbReference>
<dbReference type="Pfam" id="PF00615">
    <property type="entry name" value="RGS"/>
    <property type="match status" value="1"/>
</dbReference>
<dbReference type="SUPFAM" id="SSF48097">
    <property type="entry name" value="Regulator of G-protein signaling, RGS"/>
    <property type="match status" value="1"/>
</dbReference>
<dbReference type="Gene3D" id="1.10.167.10">
    <property type="entry name" value="Regulator of G-protein Signalling 4, domain 2"/>
    <property type="match status" value="1"/>
</dbReference>
<dbReference type="PANTHER" id="PTHR45746">
    <property type="entry name" value="LP21163P"/>
    <property type="match status" value="1"/>
</dbReference>
<dbReference type="CDD" id="cd00068">
    <property type="entry name" value="GGL"/>
    <property type="match status" value="1"/>
</dbReference>
<dbReference type="PRINTS" id="PR01301">
    <property type="entry name" value="RGSPROTEIN"/>
</dbReference>
<dbReference type="GO" id="GO:0043005">
    <property type="term" value="C:neuron projection"/>
    <property type="evidence" value="ECO:0007669"/>
    <property type="project" value="TreeGrafter"/>
</dbReference>
<feature type="domain" description="RGS" evidence="4">
    <location>
        <begin position="358"/>
        <end position="474"/>
    </location>
</feature>
<dbReference type="GO" id="GO:0005737">
    <property type="term" value="C:cytoplasm"/>
    <property type="evidence" value="ECO:0007669"/>
    <property type="project" value="TreeGrafter"/>
</dbReference>
<evidence type="ECO:0000259" key="3">
    <source>
        <dbReference type="PROSITE" id="PS50058"/>
    </source>
</evidence>
<dbReference type="InterPro" id="IPR034483">
    <property type="entry name" value="RGS_Egl-10"/>
</dbReference>
<feature type="compositionally biased region" description="Low complexity" evidence="2">
    <location>
        <begin position="45"/>
        <end position="65"/>
    </location>
</feature>
<dbReference type="SMART" id="SM00224">
    <property type="entry name" value="GGL"/>
    <property type="match status" value="1"/>
</dbReference>
<dbReference type="PROSITE" id="PS50186">
    <property type="entry name" value="DEP"/>
    <property type="match status" value="1"/>
</dbReference>
<evidence type="ECO:0000259" key="4">
    <source>
        <dbReference type="PROSITE" id="PS50132"/>
    </source>
</evidence>
<dbReference type="Gene3D" id="4.10.260.10">
    <property type="entry name" value="Transducin (heterotrimeric G protein), gamma chain"/>
    <property type="match status" value="1"/>
</dbReference>
<proteinExistence type="predicted"/>
<feature type="domain" description="DEP" evidence="5">
    <location>
        <begin position="89"/>
        <end position="164"/>
    </location>
</feature>
<dbReference type="InterPro" id="IPR047017">
    <property type="entry name" value="RGS6/7/9/11_DHEX_sf"/>
</dbReference>
<reference evidence="7" key="2">
    <citation type="submission" date="2018-07" db="EMBL/GenBank/DDBJ databases">
        <authorList>
            <person name="Quirk P.G."/>
            <person name="Krulwich T.A."/>
        </authorList>
    </citation>
    <scope>NUCLEOTIDE SEQUENCE</scope>
</reference>
<dbReference type="SUPFAM" id="SSF46785">
    <property type="entry name" value="Winged helix' DNA-binding domain"/>
    <property type="match status" value="1"/>
</dbReference>
<dbReference type="InterPro" id="IPR036284">
    <property type="entry name" value="GGL_sf"/>
</dbReference>
<dbReference type="SUPFAM" id="SSF48670">
    <property type="entry name" value="Transducin (heterotrimeric G protein), gamma chain"/>
    <property type="match status" value="1"/>
</dbReference>
<dbReference type="Pfam" id="PF00631">
    <property type="entry name" value="G-gamma"/>
    <property type="match status" value="1"/>
</dbReference>
<dbReference type="SMART" id="SM00315">
    <property type="entry name" value="RGS"/>
    <property type="match status" value="1"/>
</dbReference>
<dbReference type="InterPro" id="IPR036388">
    <property type="entry name" value="WH-like_DNA-bd_sf"/>
</dbReference>
<dbReference type="InterPro" id="IPR015898">
    <property type="entry name" value="G-protein_gamma-like_dom"/>
</dbReference>